<evidence type="ECO:0008006" key="3">
    <source>
        <dbReference type="Google" id="ProtNLM"/>
    </source>
</evidence>
<proteinExistence type="predicted"/>
<dbReference type="EMBL" id="JBIMZQ010000023">
    <property type="protein sequence ID" value="KAL3664598.1"/>
    <property type="molecule type" value="Genomic_DNA"/>
</dbReference>
<sequence>MALGNTYCSIFGTLTTYSLSTSWRFNSPSRSRHGRWSGSRLRAAFCWTLVCSSPVACATYSRSFPFVNTSLQREPFACTEARMLGLVRTDCSSSNTASYRCTECGTLELE</sequence>
<name>A0ABD3FCV3_9STRA</name>
<reference evidence="1 2" key="1">
    <citation type="submission" date="2024-09" db="EMBL/GenBank/DDBJ databases">
        <title>Genome sequencing and assembly of Phytophthora oleae, isolate VK10A, causative agent of rot of olive drupes.</title>
        <authorList>
            <person name="Conti Taguali S."/>
            <person name="Riolo M."/>
            <person name="La Spada F."/>
            <person name="Cacciola S.O."/>
            <person name="Dionisio G."/>
        </authorList>
    </citation>
    <scope>NUCLEOTIDE SEQUENCE [LARGE SCALE GENOMIC DNA]</scope>
    <source>
        <strain evidence="1 2">VK10A</strain>
    </source>
</reference>
<evidence type="ECO:0000313" key="1">
    <source>
        <dbReference type="EMBL" id="KAL3664598.1"/>
    </source>
</evidence>
<keyword evidence="2" id="KW-1185">Reference proteome</keyword>
<organism evidence="1 2">
    <name type="scientific">Phytophthora oleae</name>
    <dbReference type="NCBI Taxonomy" id="2107226"/>
    <lineage>
        <taxon>Eukaryota</taxon>
        <taxon>Sar</taxon>
        <taxon>Stramenopiles</taxon>
        <taxon>Oomycota</taxon>
        <taxon>Peronosporomycetes</taxon>
        <taxon>Peronosporales</taxon>
        <taxon>Peronosporaceae</taxon>
        <taxon>Phytophthora</taxon>
    </lineage>
</organism>
<comment type="caution">
    <text evidence="1">The sequence shown here is derived from an EMBL/GenBank/DDBJ whole genome shotgun (WGS) entry which is preliminary data.</text>
</comment>
<gene>
    <name evidence="1" type="ORF">V7S43_010348</name>
</gene>
<dbReference type="AlphaFoldDB" id="A0ABD3FCV3"/>
<dbReference type="Proteomes" id="UP001632037">
    <property type="component" value="Unassembled WGS sequence"/>
</dbReference>
<protein>
    <recommendedName>
        <fullName evidence="3">Secreted protein</fullName>
    </recommendedName>
</protein>
<evidence type="ECO:0000313" key="2">
    <source>
        <dbReference type="Proteomes" id="UP001632037"/>
    </source>
</evidence>
<accession>A0ABD3FCV3</accession>